<sequence>MMQKRRGEVFYARPEFCTDNGAMIAYAGMVRLKTGANTSLGVTVRPALAAG</sequence>
<keyword evidence="2" id="KW-1185">Reference proteome</keyword>
<evidence type="ECO:0000313" key="2">
    <source>
        <dbReference type="Proteomes" id="UP000401081"/>
    </source>
</evidence>
<dbReference type="Proteomes" id="UP000401081">
    <property type="component" value="Unassembled WGS sequence"/>
</dbReference>
<accession>A0A485AIJ8</accession>
<gene>
    <name evidence="1" type="primary">gcp_1</name>
    <name evidence="1" type="ORF">NCTC12993_01487</name>
</gene>
<evidence type="ECO:0000313" key="1">
    <source>
        <dbReference type="EMBL" id="VFS59976.1"/>
    </source>
</evidence>
<name>A0A485AIJ8_KLUCR</name>
<reference evidence="1 2" key="1">
    <citation type="submission" date="2019-03" db="EMBL/GenBank/DDBJ databases">
        <authorList>
            <consortium name="Pathogen Informatics"/>
        </authorList>
    </citation>
    <scope>NUCLEOTIDE SEQUENCE [LARGE SCALE GENOMIC DNA]</scope>
    <source>
        <strain evidence="1 2">NCTC12993</strain>
    </source>
</reference>
<dbReference type="Gene3D" id="3.30.420.40">
    <property type="match status" value="2"/>
</dbReference>
<protein>
    <submittedName>
        <fullName evidence="1">T(6)A37 threonylcarbamoyladenosine biosynthesis protein</fullName>
    </submittedName>
</protein>
<proteinExistence type="predicted"/>
<organism evidence="1 2">
    <name type="scientific">Kluyvera cryocrescens</name>
    <name type="common">Kluyvera citrophila</name>
    <dbReference type="NCBI Taxonomy" id="580"/>
    <lineage>
        <taxon>Bacteria</taxon>
        <taxon>Pseudomonadati</taxon>
        <taxon>Pseudomonadota</taxon>
        <taxon>Gammaproteobacteria</taxon>
        <taxon>Enterobacterales</taxon>
        <taxon>Enterobacteriaceae</taxon>
        <taxon>Kluyvera</taxon>
    </lineage>
</organism>
<dbReference type="EMBL" id="CAADJD010000014">
    <property type="protein sequence ID" value="VFS59976.1"/>
    <property type="molecule type" value="Genomic_DNA"/>
</dbReference>
<dbReference type="AlphaFoldDB" id="A0A485AIJ8"/>